<dbReference type="Proteomes" id="UP001279660">
    <property type="component" value="Unassembled WGS sequence"/>
</dbReference>
<keyword evidence="2" id="KW-1185">Reference proteome</keyword>
<comment type="caution">
    <text evidence="1">The sequence shown here is derived from an EMBL/GenBank/DDBJ whole genome shotgun (WGS) entry which is preliminary data.</text>
</comment>
<name>A0ABU4PRJ7_9SPHN</name>
<dbReference type="EMBL" id="JAWXXV010000002">
    <property type="protein sequence ID" value="MDX5986569.1"/>
    <property type="molecule type" value="Genomic_DNA"/>
</dbReference>
<evidence type="ECO:0000313" key="2">
    <source>
        <dbReference type="Proteomes" id="UP001279660"/>
    </source>
</evidence>
<protein>
    <submittedName>
        <fullName evidence="1">Uncharacterized protein</fullName>
    </submittedName>
</protein>
<gene>
    <name evidence="1" type="ORF">SIL82_20135</name>
</gene>
<evidence type="ECO:0000313" key="1">
    <source>
        <dbReference type="EMBL" id="MDX5986569.1"/>
    </source>
</evidence>
<sequence length="82" mass="8939">MSDEQEYARKRARTEIDMIGGARCVEARIAHVALLRHYLANCRAEIRCDAECTGCALRPFCAVALPLAAKARGPYRAAMASG</sequence>
<dbReference type="RefSeq" id="WP_154651480.1">
    <property type="nucleotide sequence ID" value="NZ_JAWXXV010000002.1"/>
</dbReference>
<reference evidence="1 2" key="1">
    <citation type="submission" date="2023-11" db="EMBL/GenBank/DDBJ databases">
        <title>MicrobeMod: A computational toolkit for identifying prokaryotic methylation and restriction-modification with nanopore sequencing.</title>
        <authorList>
            <person name="Crits-Christoph A."/>
            <person name="Kang S.C."/>
            <person name="Lee H."/>
            <person name="Ostrov N."/>
        </authorList>
    </citation>
    <scope>NUCLEOTIDE SEQUENCE [LARGE SCALE GENOMIC DNA]</scope>
    <source>
        <strain evidence="1 2">ATCC 14820</strain>
    </source>
</reference>
<organism evidence="1 2">
    <name type="scientific">Sphingomonas echinoides</name>
    <dbReference type="NCBI Taxonomy" id="59803"/>
    <lineage>
        <taxon>Bacteria</taxon>
        <taxon>Pseudomonadati</taxon>
        <taxon>Pseudomonadota</taxon>
        <taxon>Alphaproteobacteria</taxon>
        <taxon>Sphingomonadales</taxon>
        <taxon>Sphingomonadaceae</taxon>
        <taxon>Sphingomonas</taxon>
    </lineage>
</organism>
<proteinExistence type="predicted"/>
<accession>A0ABU4PRJ7</accession>